<accession>A0A1X1A5C9</accession>
<proteinExistence type="predicted"/>
<sequence length="200" mass="23476">MQCSWLGTYWLRRLLRCELCLEEFDFSILLGELLFHFLQFVCVALQTRLLTTIRVFNRSATQNRVTFFGRLTLCNRFLCRLGRQGPEEAVLLNGCRCSRCFGLRNSVEWASQSTTIWLLGFSLADLKWWRAYLGWRCREAETVAWRRRHIARPRVLIFAHDWFLKRAIKRQLIQGLANVRVCMSRSSLQGVEPSSQPILG</sequence>
<reference evidence="1 2" key="1">
    <citation type="submission" date="2017-04" db="EMBL/GenBank/DDBJ databases">
        <title>Presence of VIM-2 positive Pseudomonas species in chickens and their surrounding environment.</title>
        <authorList>
            <person name="Zhang R."/>
        </authorList>
    </citation>
    <scope>NUCLEOTIDE SEQUENCE [LARGE SCALE GENOMIC DNA]</scope>
    <source>
        <strain evidence="1 2">DZ-C18</strain>
    </source>
</reference>
<protein>
    <submittedName>
        <fullName evidence="1">Uncharacterized protein</fullName>
    </submittedName>
</protein>
<dbReference type="EMBL" id="NBWC01000049">
    <property type="protein sequence ID" value="ORL58870.1"/>
    <property type="molecule type" value="Genomic_DNA"/>
</dbReference>
<gene>
    <name evidence="1" type="ORF">B7H17_25435</name>
</gene>
<comment type="caution">
    <text evidence="1">The sequence shown here is derived from an EMBL/GenBank/DDBJ whole genome shotgun (WGS) entry which is preliminary data.</text>
</comment>
<dbReference type="AlphaFoldDB" id="A0A1X1A5C9"/>
<evidence type="ECO:0000313" key="2">
    <source>
        <dbReference type="Proteomes" id="UP000193675"/>
    </source>
</evidence>
<organism evidence="1 2">
    <name type="scientific">Pseudomonas putida</name>
    <name type="common">Arthrobacter siderocapsulatus</name>
    <dbReference type="NCBI Taxonomy" id="303"/>
    <lineage>
        <taxon>Bacteria</taxon>
        <taxon>Pseudomonadati</taxon>
        <taxon>Pseudomonadota</taxon>
        <taxon>Gammaproteobacteria</taxon>
        <taxon>Pseudomonadales</taxon>
        <taxon>Pseudomonadaceae</taxon>
        <taxon>Pseudomonas</taxon>
    </lineage>
</organism>
<dbReference type="Proteomes" id="UP000193675">
    <property type="component" value="Unassembled WGS sequence"/>
</dbReference>
<name>A0A1X1A5C9_PSEPU</name>
<evidence type="ECO:0000313" key="1">
    <source>
        <dbReference type="EMBL" id="ORL58870.1"/>
    </source>
</evidence>